<reference evidence="5" key="1">
    <citation type="submission" date="2018-04" db="EMBL/GenBank/DDBJ databases">
        <title>Genomes of Endosymbiotic and Endophytic Bradyrhizobium Publication status.</title>
        <authorList>
            <person name="Guha S."/>
            <person name="Jorrin B."/>
            <person name="Sarkar M."/>
            <person name="Poole P.S."/>
            <person name="DasGupta M."/>
        </authorList>
    </citation>
    <scope>NUCLEOTIDE SEQUENCE</scope>
    <source>
        <strain evidence="5">WBOS16</strain>
    </source>
</reference>
<dbReference type="InterPro" id="IPR013216">
    <property type="entry name" value="Methyltransf_11"/>
</dbReference>
<dbReference type="PANTHER" id="PTHR43464:SF19">
    <property type="entry name" value="UBIQUINONE BIOSYNTHESIS O-METHYLTRANSFERASE, MITOCHONDRIAL"/>
    <property type="match status" value="1"/>
</dbReference>
<name>A0AAE9NF73_9BRAD</name>
<evidence type="ECO:0000259" key="4">
    <source>
        <dbReference type="Pfam" id="PF08241"/>
    </source>
</evidence>
<feature type="domain" description="Methyltransferase type 11" evidence="4">
    <location>
        <begin position="77"/>
        <end position="169"/>
    </location>
</feature>
<protein>
    <submittedName>
        <fullName evidence="5">Class I SAM-dependent methyltransferase</fullName>
    </submittedName>
</protein>
<dbReference type="PANTHER" id="PTHR43464">
    <property type="entry name" value="METHYLTRANSFERASE"/>
    <property type="match status" value="1"/>
</dbReference>
<dbReference type="CDD" id="cd02440">
    <property type="entry name" value="AdoMet_MTases"/>
    <property type="match status" value="1"/>
</dbReference>
<evidence type="ECO:0000313" key="5">
    <source>
        <dbReference type="EMBL" id="UUO68719.1"/>
    </source>
</evidence>
<sequence>MNPYPFETESAGSFVTDLKNLPGSMQSQQSSSDSFGFQWAKFKTTQLDSHTGLSLTLTRFFSNTKWKPKDINGKSVLEAGSGAGRFTEVLLDAGAIVTTFDASIAIDVNRENNAGRGDVKFLRADIYDIPVPNGSFDFVFCYGVIQHLPDAEKALESLVSKLKPGGRISIDHYLKTSALDPFNQPKYFWRRWTVGMEPERLLRIISAYMPVWLPINTLIQLIPYFGPKIAALTMIPCWNYLRSGLNRQQRLEWAILDTFDALSPAYDTPRTLEEVRELVARCEGLTDINVFYGSNGVVANAVKR</sequence>
<accession>A0AAE9NF73</accession>
<evidence type="ECO:0000256" key="2">
    <source>
        <dbReference type="ARBA" id="ARBA00022679"/>
    </source>
</evidence>
<dbReference type="Proteomes" id="UP001058872">
    <property type="component" value="Chromosome"/>
</dbReference>
<gene>
    <name evidence="5" type="ORF">DCM83_28215</name>
</gene>
<dbReference type="SUPFAM" id="SSF53335">
    <property type="entry name" value="S-adenosyl-L-methionine-dependent methyltransferases"/>
    <property type="match status" value="1"/>
</dbReference>
<evidence type="ECO:0000256" key="3">
    <source>
        <dbReference type="ARBA" id="ARBA00022691"/>
    </source>
</evidence>
<dbReference type="GO" id="GO:0008757">
    <property type="term" value="F:S-adenosylmethionine-dependent methyltransferase activity"/>
    <property type="evidence" value="ECO:0007669"/>
    <property type="project" value="InterPro"/>
</dbReference>
<keyword evidence="1 5" id="KW-0489">Methyltransferase</keyword>
<keyword evidence="3" id="KW-0949">S-adenosyl-L-methionine</keyword>
<evidence type="ECO:0000313" key="6">
    <source>
        <dbReference type="Proteomes" id="UP001058872"/>
    </source>
</evidence>
<keyword evidence="2" id="KW-0808">Transferase</keyword>
<dbReference type="EMBL" id="CP028989">
    <property type="protein sequence ID" value="UUO68719.1"/>
    <property type="molecule type" value="Genomic_DNA"/>
</dbReference>
<proteinExistence type="predicted"/>
<dbReference type="Pfam" id="PF08241">
    <property type="entry name" value="Methyltransf_11"/>
    <property type="match status" value="1"/>
</dbReference>
<dbReference type="AlphaFoldDB" id="A0AAE9NF73"/>
<dbReference type="GO" id="GO:0032259">
    <property type="term" value="P:methylation"/>
    <property type="evidence" value="ECO:0007669"/>
    <property type="project" value="UniProtKB-KW"/>
</dbReference>
<organism evidence="5 6">
    <name type="scientific">Bradyrhizobium betae</name>
    <dbReference type="NCBI Taxonomy" id="244734"/>
    <lineage>
        <taxon>Bacteria</taxon>
        <taxon>Pseudomonadati</taxon>
        <taxon>Pseudomonadota</taxon>
        <taxon>Alphaproteobacteria</taxon>
        <taxon>Hyphomicrobiales</taxon>
        <taxon>Nitrobacteraceae</taxon>
        <taxon>Bradyrhizobium</taxon>
    </lineage>
</organism>
<dbReference type="Gene3D" id="3.40.50.150">
    <property type="entry name" value="Vaccinia Virus protein VP39"/>
    <property type="match status" value="1"/>
</dbReference>
<evidence type="ECO:0000256" key="1">
    <source>
        <dbReference type="ARBA" id="ARBA00022603"/>
    </source>
</evidence>
<dbReference type="InterPro" id="IPR029063">
    <property type="entry name" value="SAM-dependent_MTases_sf"/>
</dbReference>
<dbReference type="RefSeq" id="WP_257175633.1">
    <property type="nucleotide sequence ID" value="NZ_CP028989.1"/>
</dbReference>